<dbReference type="GO" id="GO:0004775">
    <property type="term" value="F:succinate-CoA ligase (ADP-forming) activity"/>
    <property type="evidence" value="ECO:0007669"/>
    <property type="project" value="UniProtKB-EC"/>
</dbReference>
<dbReference type="Pfam" id="PF08442">
    <property type="entry name" value="ATP-grasp_2"/>
    <property type="match status" value="1"/>
</dbReference>
<organism evidence="8 9">
    <name type="scientific">Desulfobaculum xiamenense</name>
    <dbReference type="NCBI Taxonomy" id="995050"/>
    <lineage>
        <taxon>Bacteria</taxon>
        <taxon>Pseudomonadati</taxon>
        <taxon>Thermodesulfobacteriota</taxon>
        <taxon>Desulfovibrionia</taxon>
        <taxon>Desulfovibrionales</taxon>
        <taxon>Desulfovibrionaceae</taxon>
        <taxon>Desulfobaculum</taxon>
    </lineage>
</organism>
<evidence type="ECO:0000256" key="2">
    <source>
        <dbReference type="ARBA" id="ARBA00022598"/>
    </source>
</evidence>
<dbReference type="PANTHER" id="PTHR11117">
    <property type="entry name" value="SUCCINYL-COA LIGASE SUBUNIT ALPHA"/>
    <property type="match status" value="1"/>
</dbReference>
<dbReference type="InterPro" id="IPR013815">
    <property type="entry name" value="ATP_grasp_subdomain_1"/>
</dbReference>
<dbReference type="Gene3D" id="3.40.50.720">
    <property type="entry name" value="NAD(P)-binding Rossmann-like Domain"/>
    <property type="match status" value="1"/>
</dbReference>
<gene>
    <name evidence="8" type="ORF">GGQ74_002462</name>
</gene>
<evidence type="ECO:0000313" key="9">
    <source>
        <dbReference type="Proteomes" id="UP000580856"/>
    </source>
</evidence>
<comment type="similarity">
    <text evidence="4 5">Belongs to the succinate/malate CoA ligase alpha subunit family.</text>
</comment>
<dbReference type="PRINTS" id="PR01798">
    <property type="entry name" value="SCOASYNTHASE"/>
</dbReference>
<dbReference type="AlphaFoldDB" id="A0A846QVY0"/>
<dbReference type="PROSITE" id="PS01216">
    <property type="entry name" value="SUCCINYL_COA_LIG_1"/>
    <property type="match status" value="1"/>
</dbReference>
<dbReference type="Pfam" id="PF00549">
    <property type="entry name" value="Ligase_CoA"/>
    <property type="match status" value="2"/>
</dbReference>
<dbReference type="EMBL" id="JAATJA010000002">
    <property type="protein sequence ID" value="NJB68789.1"/>
    <property type="molecule type" value="Genomic_DNA"/>
</dbReference>
<dbReference type="Pfam" id="PF02629">
    <property type="entry name" value="CoA_binding"/>
    <property type="match status" value="1"/>
</dbReference>
<evidence type="ECO:0000256" key="1">
    <source>
        <dbReference type="ARBA" id="ARBA00022532"/>
    </source>
</evidence>
<keyword evidence="1 6" id="KW-0816">Tricarboxylic acid cycle</keyword>
<evidence type="ECO:0000313" key="8">
    <source>
        <dbReference type="EMBL" id="NJB68789.1"/>
    </source>
</evidence>
<evidence type="ECO:0000256" key="6">
    <source>
        <dbReference type="RuleBase" id="RU000699"/>
    </source>
</evidence>
<dbReference type="EC" id="6.2.1.5" evidence="6"/>
<comment type="subunit">
    <text evidence="6">Heterotetramer of two alpha and two beta subunits.</text>
</comment>
<comment type="function">
    <text evidence="6">Succinyl-CoA synthetase functions in the citric acid cycle (TCA), coupling the hydrolysis of succinyl-CoA to the synthesis of either ATP or GTP and thus represents the only step of substrate-level phosphorylation in the TCA. The alpha subunit of the enzyme binds the substrates coenzyme A and phosphate, while succinate binding and nucleotide specificity is provided by the beta subunit.</text>
</comment>
<dbReference type="NCBIfam" id="NF004230">
    <property type="entry name" value="PRK05678.1"/>
    <property type="match status" value="1"/>
</dbReference>
<feature type="domain" description="CoA-binding" evidence="7">
    <location>
        <begin position="405"/>
        <end position="501"/>
    </location>
</feature>
<accession>A0A846QVY0</accession>
<dbReference type="Gene3D" id="3.30.470.20">
    <property type="entry name" value="ATP-grasp fold, B domain"/>
    <property type="match status" value="1"/>
</dbReference>
<reference evidence="8 9" key="1">
    <citation type="submission" date="2020-03" db="EMBL/GenBank/DDBJ databases">
        <title>Genomic Encyclopedia of Type Strains, Phase IV (KMG-IV): sequencing the most valuable type-strain genomes for metagenomic binning, comparative biology and taxonomic classification.</title>
        <authorList>
            <person name="Goeker M."/>
        </authorList>
    </citation>
    <scope>NUCLEOTIDE SEQUENCE [LARGE SCALE GENOMIC DNA]</scope>
    <source>
        <strain evidence="8 9">DSM 24233</strain>
    </source>
</reference>
<dbReference type="UniPathway" id="UPA00223">
    <property type="reaction ID" value="UER00999"/>
</dbReference>
<dbReference type="SUPFAM" id="SSF51735">
    <property type="entry name" value="NAD(P)-binding Rossmann-fold domains"/>
    <property type="match status" value="1"/>
</dbReference>
<dbReference type="GO" id="GO:0009361">
    <property type="term" value="C:succinate-CoA ligase complex (ADP-forming)"/>
    <property type="evidence" value="ECO:0007669"/>
    <property type="project" value="TreeGrafter"/>
</dbReference>
<dbReference type="InterPro" id="IPR033847">
    <property type="entry name" value="Citrt_syn/SCS-alpha_CS"/>
</dbReference>
<keyword evidence="9" id="KW-1185">Reference proteome</keyword>
<dbReference type="SUPFAM" id="SSF56059">
    <property type="entry name" value="Glutathione synthetase ATP-binding domain-like"/>
    <property type="match status" value="1"/>
</dbReference>
<name>A0A846QVY0_9BACT</name>
<dbReference type="InterPro" id="IPR005811">
    <property type="entry name" value="SUCC_ACL_C"/>
</dbReference>
<dbReference type="FunFam" id="3.40.50.720:FF:000277">
    <property type="entry name" value="Succinate--CoA ligase [ADP-forming] subunit alpha"/>
    <property type="match status" value="1"/>
</dbReference>
<keyword evidence="3 6" id="KW-0547">Nucleotide-binding</keyword>
<dbReference type="SUPFAM" id="SSF52210">
    <property type="entry name" value="Succinyl-CoA synthetase domains"/>
    <property type="match status" value="2"/>
</dbReference>
<sequence>MLLNEHQSKRLFAEAGVAVPEGVPVSATNLESVKPKWPLPWFLKAQVLAGGRGKAGGILRIDDPDDLVPYARKLFAMTIRGRSVPLLRLERSKAYEREFYCSFAVSRELGCLAFSVGRKGGIDVESQSQDLHNILVQRVSMTSGLENYHIRAAFFHLDVDKEHWPTFSEFVRRMHRAVIDYGLLLAEINPLVLDADGVWTALDGKVEMDDNVLLQHSDFERFYTPEHASREENRAREVGLSYHSLGGRIGLMVNGAGLAMATMDLLNLSGLAAANFMDLGGAADLDRTRTAMSLLFEDESVTSVFINIFGGVLSCEKVALALAEALDGREPRKPLVVRLSGNQSPRGREILEALGCRNMFIVSEMHDAIAQLKRNEGMRLGETPELAVQHEIVPSVPAAFPRSLPFEKGLPVLVQGITGRTAQFHTRLMLDYGTNIVAGVTPFKGGQYAQGIPVYNSITEALELNSIRASIIFVPAAFAPDAILEAAQNGIEWVICITDGLKQQDMLRVREQLRGSGTRLVGPNCPGLIAPGRTKIGIMPDHVFMPGPVAILSRSGTLTYEAATRLTRVGIGQSLCVGIGGDPFIGTSFSDMLGPLEEDENTKALVILGEIGGTAEEELAEHVRRTGFSKPIVAFVAGQTAPPGKRLGHAGAILESGRGVEDKLMAMAKAGFAICPDLSSLPRLVAHALSRCEVPVSA</sequence>
<evidence type="ECO:0000256" key="3">
    <source>
        <dbReference type="ARBA" id="ARBA00022741"/>
    </source>
</evidence>
<evidence type="ECO:0000256" key="4">
    <source>
        <dbReference type="ARBA" id="ARBA00060724"/>
    </source>
</evidence>
<dbReference type="InterPro" id="IPR036291">
    <property type="entry name" value="NAD(P)-bd_dom_sf"/>
</dbReference>
<dbReference type="GO" id="GO:0005524">
    <property type="term" value="F:ATP binding"/>
    <property type="evidence" value="ECO:0007669"/>
    <property type="project" value="InterPro"/>
</dbReference>
<protein>
    <recommendedName>
        <fullName evidence="6">Succinate--CoA ligase [ADP-forming] subunit alpha</fullName>
        <ecNumber evidence="6">6.2.1.5</ecNumber>
    </recommendedName>
</protein>
<dbReference type="NCBIfam" id="TIGR01019">
    <property type="entry name" value="sucCoAalpha"/>
    <property type="match status" value="1"/>
</dbReference>
<dbReference type="PROSITE" id="PS00399">
    <property type="entry name" value="SUCCINYL_COA_LIG_2"/>
    <property type="match status" value="1"/>
</dbReference>
<dbReference type="GO" id="GO:0006099">
    <property type="term" value="P:tricarboxylic acid cycle"/>
    <property type="evidence" value="ECO:0007669"/>
    <property type="project" value="UniProtKB-UniPathway"/>
</dbReference>
<dbReference type="InterPro" id="IPR003781">
    <property type="entry name" value="CoA-bd"/>
</dbReference>
<dbReference type="InterPro" id="IPR017440">
    <property type="entry name" value="Cit_synth/succinyl-CoA_lig_AS"/>
</dbReference>
<comment type="caution">
    <text evidence="8">The sequence shown here is derived from an EMBL/GenBank/DDBJ whole genome shotgun (WGS) entry which is preliminary data.</text>
</comment>
<dbReference type="InterPro" id="IPR013650">
    <property type="entry name" value="ATP-grasp_succ-CoA_synth-type"/>
</dbReference>
<dbReference type="Gene3D" id="3.40.50.261">
    <property type="entry name" value="Succinyl-CoA synthetase domains"/>
    <property type="match status" value="2"/>
</dbReference>
<dbReference type="Proteomes" id="UP000580856">
    <property type="component" value="Unassembled WGS sequence"/>
</dbReference>
<dbReference type="SMART" id="SM00881">
    <property type="entry name" value="CoA_binding"/>
    <property type="match status" value="1"/>
</dbReference>
<evidence type="ECO:0000259" key="7">
    <source>
        <dbReference type="SMART" id="SM00881"/>
    </source>
</evidence>
<dbReference type="RefSeq" id="WP_167941828.1">
    <property type="nucleotide sequence ID" value="NZ_JAATJA010000002.1"/>
</dbReference>
<dbReference type="InterPro" id="IPR016102">
    <property type="entry name" value="Succinyl-CoA_synth-like"/>
</dbReference>
<dbReference type="InterPro" id="IPR005810">
    <property type="entry name" value="CoA_lig_alpha"/>
</dbReference>
<dbReference type="PANTHER" id="PTHR11117:SF2">
    <property type="entry name" value="SUCCINATE--COA LIGASE [ADP_GDP-FORMING] SUBUNIT ALPHA, MITOCHONDRIAL"/>
    <property type="match status" value="1"/>
</dbReference>
<dbReference type="Gene3D" id="3.30.1490.20">
    <property type="entry name" value="ATP-grasp fold, A domain"/>
    <property type="match status" value="1"/>
</dbReference>
<keyword evidence="2 5" id="KW-0436">Ligase</keyword>
<evidence type="ECO:0000256" key="5">
    <source>
        <dbReference type="RuleBase" id="RU000677"/>
    </source>
</evidence>
<proteinExistence type="inferred from homology"/>
<comment type="pathway">
    <text evidence="6">Carbohydrate metabolism; tricarboxylic acid cycle; succinate from succinyl-CoA (ligase route): step 1/1.</text>
</comment>
<comment type="catalytic activity">
    <reaction evidence="6">
        <text>succinate + ATP + CoA = succinyl-CoA + ADP + phosphate</text>
        <dbReference type="Rhea" id="RHEA:17661"/>
        <dbReference type="ChEBI" id="CHEBI:30031"/>
        <dbReference type="ChEBI" id="CHEBI:30616"/>
        <dbReference type="ChEBI" id="CHEBI:43474"/>
        <dbReference type="ChEBI" id="CHEBI:57287"/>
        <dbReference type="ChEBI" id="CHEBI:57292"/>
        <dbReference type="ChEBI" id="CHEBI:456216"/>
        <dbReference type="EC" id="6.2.1.5"/>
    </reaction>
</comment>
<dbReference type="GO" id="GO:0004776">
    <property type="term" value="F:succinate-CoA ligase (GDP-forming) activity"/>
    <property type="evidence" value="ECO:0007669"/>
    <property type="project" value="TreeGrafter"/>
</dbReference>